<dbReference type="AlphaFoldDB" id="A0A7G1G9Z2"/>
<gene>
    <name evidence="4" type="ORF">OSSY52_10730</name>
</gene>
<reference evidence="4 5" key="1">
    <citation type="submission" date="2018-06" db="EMBL/GenBank/DDBJ databases">
        <title>Genome sequencing of Oceanotoga sp. sy52.</title>
        <authorList>
            <person name="Mori K."/>
        </authorList>
    </citation>
    <scope>NUCLEOTIDE SEQUENCE [LARGE SCALE GENOMIC DNA]</scope>
    <source>
        <strain evidence="5">sy52</strain>
    </source>
</reference>
<dbReference type="RefSeq" id="WP_190615998.1">
    <property type="nucleotide sequence ID" value="NZ_AP018712.1"/>
</dbReference>
<keyword evidence="5" id="KW-1185">Reference proteome</keyword>
<organism evidence="4 5">
    <name type="scientific">Tepiditoga spiralis</name>
    <dbReference type="NCBI Taxonomy" id="2108365"/>
    <lineage>
        <taxon>Bacteria</taxon>
        <taxon>Thermotogati</taxon>
        <taxon>Thermotogota</taxon>
        <taxon>Thermotogae</taxon>
        <taxon>Petrotogales</taxon>
        <taxon>Petrotogaceae</taxon>
        <taxon>Tepiditoga</taxon>
    </lineage>
</organism>
<dbReference type="GO" id="GO:0019323">
    <property type="term" value="P:pentose catabolic process"/>
    <property type="evidence" value="ECO:0007669"/>
    <property type="project" value="TreeGrafter"/>
</dbReference>
<evidence type="ECO:0000259" key="3">
    <source>
        <dbReference type="SMART" id="SM01007"/>
    </source>
</evidence>
<dbReference type="EMBL" id="AP018712">
    <property type="protein sequence ID" value="BBE30932.1"/>
    <property type="molecule type" value="Genomic_DNA"/>
</dbReference>
<proteinExistence type="predicted"/>
<dbReference type="InterPro" id="IPR050197">
    <property type="entry name" value="Aldolase_class_II_sugar_metab"/>
</dbReference>
<sequence>MSILNEFIKTCRKIENSHLVAGTWGNISLKTKDGIIITPSGIPYSTLTIDDLCLIDFDGNLLKGKRKPSSEKLVHTNIYKNRDDVNAIIHTHSTFATVASITLKELPPIVEDAVMALGSPIKVAEYGFPGSLELANNIVSALNNKNGVVLKNHGQVAVGKSLDDAFLNAILLEKLAELYILSLNTHLNINIISSNDAKKLHDVYVNSYSKLKEQKK</sequence>
<dbReference type="Gene3D" id="3.40.225.10">
    <property type="entry name" value="Class II aldolase/adducin N-terminal domain"/>
    <property type="match status" value="1"/>
</dbReference>
<dbReference type="InParanoid" id="A0A7G1G9Z2"/>
<evidence type="ECO:0000256" key="1">
    <source>
        <dbReference type="ARBA" id="ARBA00022723"/>
    </source>
</evidence>
<dbReference type="InterPro" id="IPR036409">
    <property type="entry name" value="Aldolase_II/adducin_N_sf"/>
</dbReference>
<dbReference type="SUPFAM" id="SSF53639">
    <property type="entry name" value="AraD/HMP-PK domain-like"/>
    <property type="match status" value="1"/>
</dbReference>
<dbReference type="GO" id="GO:0046872">
    <property type="term" value="F:metal ion binding"/>
    <property type="evidence" value="ECO:0007669"/>
    <property type="project" value="UniProtKB-KW"/>
</dbReference>
<dbReference type="GO" id="GO:0016832">
    <property type="term" value="F:aldehyde-lyase activity"/>
    <property type="evidence" value="ECO:0007669"/>
    <property type="project" value="TreeGrafter"/>
</dbReference>
<dbReference type="FunCoup" id="A0A7G1G9Z2">
    <property type="interactions" value="48"/>
</dbReference>
<protein>
    <submittedName>
        <fullName evidence="4">Aldolase</fullName>
    </submittedName>
</protein>
<dbReference type="KEGG" id="ocy:OSSY52_10730"/>
<accession>A0A7G1G9Z2</accession>
<keyword evidence="2" id="KW-0456">Lyase</keyword>
<feature type="domain" description="Class II aldolase/adducin N-terminal" evidence="3">
    <location>
        <begin position="5"/>
        <end position="180"/>
    </location>
</feature>
<dbReference type="GO" id="GO:0005829">
    <property type="term" value="C:cytosol"/>
    <property type="evidence" value="ECO:0007669"/>
    <property type="project" value="TreeGrafter"/>
</dbReference>
<keyword evidence="1" id="KW-0479">Metal-binding</keyword>
<dbReference type="Proteomes" id="UP000516361">
    <property type="component" value="Chromosome"/>
</dbReference>
<dbReference type="PANTHER" id="PTHR22789:SF0">
    <property type="entry name" value="3-OXO-TETRONATE 4-PHOSPHATE DECARBOXYLASE-RELATED"/>
    <property type="match status" value="1"/>
</dbReference>
<name>A0A7G1G9Z2_9BACT</name>
<dbReference type="Pfam" id="PF00596">
    <property type="entry name" value="Aldolase_II"/>
    <property type="match status" value="1"/>
</dbReference>
<dbReference type="PANTHER" id="PTHR22789">
    <property type="entry name" value="FUCULOSE PHOSPHATE ALDOLASE"/>
    <property type="match status" value="1"/>
</dbReference>
<evidence type="ECO:0000313" key="4">
    <source>
        <dbReference type="EMBL" id="BBE30932.1"/>
    </source>
</evidence>
<evidence type="ECO:0000256" key="2">
    <source>
        <dbReference type="ARBA" id="ARBA00023239"/>
    </source>
</evidence>
<dbReference type="InterPro" id="IPR001303">
    <property type="entry name" value="Aldolase_II/adducin_N"/>
</dbReference>
<evidence type="ECO:0000313" key="5">
    <source>
        <dbReference type="Proteomes" id="UP000516361"/>
    </source>
</evidence>
<dbReference type="SMART" id="SM01007">
    <property type="entry name" value="Aldolase_II"/>
    <property type="match status" value="1"/>
</dbReference>